<dbReference type="Proteomes" id="UP001057348">
    <property type="component" value="Chromosome"/>
</dbReference>
<organism evidence="2 3">
    <name type="scientific">Bacillus vallismortis</name>
    <dbReference type="NCBI Taxonomy" id="72361"/>
    <lineage>
        <taxon>Bacteria</taxon>
        <taxon>Bacillati</taxon>
        <taxon>Bacillota</taxon>
        <taxon>Bacilli</taxon>
        <taxon>Bacillales</taxon>
        <taxon>Bacillaceae</taxon>
        <taxon>Bacillus</taxon>
    </lineage>
</organism>
<feature type="transmembrane region" description="Helical" evidence="1">
    <location>
        <begin position="31"/>
        <end position="52"/>
    </location>
</feature>
<dbReference type="EMBL" id="CP092751">
    <property type="protein sequence ID" value="USP96002.1"/>
    <property type="molecule type" value="Genomic_DNA"/>
</dbReference>
<dbReference type="RefSeq" id="WP_087992948.1">
    <property type="nucleotide sequence ID" value="NZ_CP092751.1"/>
</dbReference>
<protein>
    <recommendedName>
        <fullName evidence="4">PTS mannose transporter subunit IID</fullName>
    </recommendedName>
</protein>
<name>A0ABY4Y090_BACVA</name>
<keyword evidence="1" id="KW-0812">Transmembrane</keyword>
<feature type="transmembrane region" description="Helical" evidence="1">
    <location>
        <begin position="7"/>
        <end position="25"/>
    </location>
</feature>
<keyword evidence="1" id="KW-0472">Membrane</keyword>
<keyword evidence="3" id="KW-1185">Reference proteome</keyword>
<proteinExistence type="predicted"/>
<gene>
    <name evidence="2" type="ORF">MKF32_02675</name>
</gene>
<reference evidence="2" key="1">
    <citation type="submission" date="2022-02" db="EMBL/GenBank/DDBJ databases">
        <title>Draft Genome Sequence of Bacillus vallismortis Strain BL01, Isolated from Artemisia lerchiana Web. Roots.</title>
        <authorList>
            <person name="Chebotar V.K."/>
            <person name="Gancheva M.S."/>
            <person name="Chizhevskaya E.P."/>
            <person name="Komarova O.V."/>
            <person name="Baganova M.E."/>
            <person name="Zaplatkin A.N."/>
            <person name="Pishchik V.N."/>
        </authorList>
    </citation>
    <scope>NUCLEOTIDE SEQUENCE</scope>
    <source>
        <strain evidence="2">BL01</strain>
    </source>
</reference>
<accession>A0ABY4Y090</accession>
<sequence>MNKSTLKGIISTVIGAMLINFLFFWKQTDGIFDFIIWLGSSAILGYIIFAPFTMSKKEMKNFEEKVDKWLEDDDSVKN</sequence>
<evidence type="ECO:0000313" key="3">
    <source>
        <dbReference type="Proteomes" id="UP001057348"/>
    </source>
</evidence>
<keyword evidence="1" id="KW-1133">Transmembrane helix</keyword>
<evidence type="ECO:0000256" key="1">
    <source>
        <dbReference type="SAM" id="Phobius"/>
    </source>
</evidence>
<evidence type="ECO:0000313" key="2">
    <source>
        <dbReference type="EMBL" id="USP96002.1"/>
    </source>
</evidence>
<evidence type="ECO:0008006" key="4">
    <source>
        <dbReference type="Google" id="ProtNLM"/>
    </source>
</evidence>